<evidence type="ECO:0000313" key="3">
    <source>
        <dbReference type="EnsemblMetazoa" id="XP_014240393.1"/>
    </source>
</evidence>
<dbReference type="GO" id="GO:0005737">
    <property type="term" value="C:cytoplasm"/>
    <property type="evidence" value="ECO:0007669"/>
    <property type="project" value="TreeGrafter"/>
</dbReference>
<evidence type="ECO:0000313" key="4">
    <source>
        <dbReference type="Proteomes" id="UP000494040"/>
    </source>
</evidence>
<dbReference type="PANTHER" id="PTHR11579">
    <property type="entry name" value="PROTEIN-L-ISOASPARTATE O-METHYLTRANSFERASE"/>
    <property type="match status" value="1"/>
</dbReference>
<protein>
    <recommendedName>
        <fullName evidence="5">Protein-L-isoaspartate O-methyltransferase domain-containing protein 1</fullName>
    </recommendedName>
</protein>
<name>A0A8I6R799_CIMLE</name>
<reference evidence="3" key="1">
    <citation type="submission" date="2022-01" db="UniProtKB">
        <authorList>
            <consortium name="EnsemblMetazoa"/>
        </authorList>
    </citation>
    <scope>IDENTIFICATION</scope>
</reference>
<evidence type="ECO:0008006" key="5">
    <source>
        <dbReference type="Google" id="ProtNLM"/>
    </source>
</evidence>
<dbReference type="InterPro" id="IPR000682">
    <property type="entry name" value="PCMT"/>
</dbReference>
<dbReference type="GO" id="GO:0004719">
    <property type="term" value="F:protein-L-isoaspartate (D-aspartate) O-methyltransferase activity"/>
    <property type="evidence" value="ECO:0007669"/>
    <property type="project" value="InterPro"/>
</dbReference>
<dbReference type="SUPFAM" id="SSF53335">
    <property type="entry name" value="S-adenosyl-L-methionine-dependent methyltransferases"/>
    <property type="match status" value="1"/>
</dbReference>
<sequence>MGSAVSAGHDHDDLIDKLKKADYITTPIVESAFRAVDRGFYFLPECIQNAYKDLAWKNGNIHLSAPCIYGKVLESLKLAPGLSFLNLGSGTGYFSTVAGLILGPYGVNHGIELHADVTEYAYNKLSQFKSTSPALDCFEFCDPQFITGNSLCISSGSRQYDRVYCGAACPENHENYMKNLLKIGGILVMPINEQLVQITRKSETEWNVTHVLPVSFSILQTPDPNDTTTINLPELHTLSLQEICRASIRAKLRNEAKEEFPNILIRKRKYYAQKRQKVVPNLIIPILQSSDEEEEEERSILLPGSYRSISSVMDIASTMSRRCYRIVSPDLDVFHQNVDHNHDSDEVEEVGESSLAERRSKIPKREKQDSGVVPDIDNAQVHKAFSPESTSSSSIDEEDEEVKTGKPYRNKIVASDDTATAENGEDDKEEERMDVDSDCDCASSQSSNKENEKEIEEDGDVPLYSVIMKEKIQALPLPPALKSFLNYHRPF</sequence>
<dbReference type="OMA" id="CPENHEN"/>
<dbReference type="InterPro" id="IPR029063">
    <property type="entry name" value="SAM-dependent_MTases_sf"/>
</dbReference>
<dbReference type="EnsemblMetazoa" id="XM_014384907.2">
    <property type="protein sequence ID" value="XP_014240393.1"/>
    <property type="gene ID" value="LOC106661475"/>
</dbReference>
<dbReference type="RefSeq" id="XP_014240393.1">
    <property type="nucleotide sequence ID" value="XM_014384907.2"/>
</dbReference>
<feature type="region of interest" description="Disordered" evidence="2">
    <location>
        <begin position="337"/>
        <end position="459"/>
    </location>
</feature>
<dbReference type="KEGG" id="clec:106661475"/>
<dbReference type="CDD" id="cd02440">
    <property type="entry name" value="AdoMet_MTases"/>
    <property type="match status" value="1"/>
</dbReference>
<evidence type="ECO:0000256" key="1">
    <source>
        <dbReference type="ARBA" id="ARBA00005369"/>
    </source>
</evidence>
<dbReference type="OrthoDB" id="10257972at2759"/>
<dbReference type="Gene3D" id="3.40.50.150">
    <property type="entry name" value="Vaccinia Virus protein VP39"/>
    <property type="match status" value="1"/>
</dbReference>
<comment type="similarity">
    <text evidence="1">Belongs to the methyltransferase superfamily. L-isoaspartyl/D-aspartyl protein methyltransferase family.</text>
</comment>
<keyword evidence="4" id="KW-1185">Reference proteome</keyword>
<accession>A0A8I6R799</accession>
<organism evidence="3 4">
    <name type="scientific">Cimex lectularius</name>
    <name type="common">Bed bug</name>
    <name type="synonym">Acanthia lectularia</name>
    <dbReference type="NCBI Taxonomy" id="79782"/>
    <lineage>
        <taxon>Eukaryota</taxon>
        <taxon>Metazoa</taxon>
        <taxon>Ecdysozoa</taxon>
        <taxon>Arthropoda</taxon>
        <taxon>Hexapoda</taxon>
        <taxon>Insecta</taxon>
        <taxon>Pterygota</taxon>
        <taxon>Neoptera</taxon>
        <taxon>Paraneoptera</taxon>
        <taxon>Hemiptera</taxon>
        <taxon>Heteroptera</taxon>
        <taxon>Panheteroptera</taxon>
        <taxon>Cimicomorpha</taxon>
        <taxon>Cimicidae</taxon>
        <taxon>Cimex</taxon>
    </lineage>
</organism>
<dbReference type="Pfam" id="PF01135">
    <property type="entry name" value="PCMT"/>
    <property type="match status" value="1"/>
</dbReference>
<dbReference type="Proteomes" id="UP000494040">
    <property type="component" value="Unassembled WGS sequence"/>
</dbReference>
<feature type="compositionally biased region" description="Basic and acidic residues" evidence="2">
    <location>
        <begin position="355"/>
        <end position="369"/>
    </location>
</feature>
<dbReference type="GeneID" id="106661475"/>
<evidence type="ECO:0000256" key="2">
    <source>
        <dbReference type="SAM" id="MobiDB-lite"/>
    </source>
</evidence>
<dbReference type="PANTHER" id="PTHR11579:SF9">
    <property type="entry name" value="PROTEIN-L-ISOASPARTATE O-METHYLTRANSFERASE"/>
    <property type="match status" value="1"/>
</dbReference>
<proteinExistence type="inferred from homology"/>
<dbReference type="AlphaFoldDB" id="A0A8I6R799"/>